<keyword evidence="3" id="KW-1185">Reference proteome</keyword>
<dbReference type="Proteomes" id="UP000499080">
    <property type="component" value="Unassembled WGS sequence"/>
</dbReference>
<dbReference type="EMBL" id="BGPR01106121">
    <property type="protein sequence ID" value="GBM75292.1"/>
    <property type="molecule type" value="Genomic_DNA"/>
</dbReference>
<dbReference type="EMBL" id="BGPR01106111">
    <property type="protein sequence ID" value="GBM75264.1"/>
    <property type="molecule type" value="Genomic_DNA"/>
</dbReference>
<organism evidence="1 3">
    <name type="scientific">Araneus ventricosus</name>
    <name type="common">Orbweaver spider</name>
    <name type="synonym">Epeira ventricosa</name>
    <dbReference type="NCBI Taxonomy" id="182803"/>
    <lineage>
        <taxon>Eukaryota</taxon>
        <taxon>Metazoa</taxon>
        <taxon>Ecdysozoa</taxon>
        <taxon>Arthropoda</taxon>
        <taxon>Chelicerata</taxon>
        <taxon>Arachnida</taxon>
        <taxon>Araneae</taxon>
        <taxon>Araneomorphae</taxon>
        <taxon>Entelegynae</taxon>
        <taxon>Araneoidea</taxon>
        <taxon>Araneidae</taxon>
        <taxon>Araneus</taxon>
    </lineage>
</organism>
<protein>
    <submittedName>
        <fullName evidence="1">Uncharacterized protein</fullName>
    </submittedName>
</protein>
<name>A0A4Y2IC83_ARAVE</name>
<evidence type="ECO:0000313" key="3">
    <source>
        <dbReference type="Proteomes" id="UP000499080"/>
    </source>
</evidence>
<accession>A0A4Y2IC83</accession>
<evidence type="ECO:0000313" key="1">
    <source>
        <dbReference type="EMBL" id="GBM75264.1"/>
    </source>
</evidence>
<sequence length="115" mass="13395">MSICTHYLSLDYFPTNSSIIFKESWLKMPALDWWKSSSVQLRHSWKRNRDYLCICECYNSRMHQLLSVLHENSARQVVSLTAVAIATGYVREYPSLLIIKENVSLCVLAVYRTDS</sequence>
<dbReference type="AlphaFoldDB" id="A0A4Y2IC83"/>
<gene>
    <name evidence="2" type="ORF">AVEN_154552_1</name>
    <name evidence="1" type="ORF">AVEN_17254_1</name>
</gene>
<proteinExistence type="predicted"/>
<evidence type="ECO:0000313" key="2">
    <source>
        <dbReference type="EMBL" id="GBM75292.1"/>
    </source>
</evidence>
<reference evidence="1 3" key="1">
    <citation type="journal article" date="2019" name="Sci. Rep.">
        <title>Orb-weaving spider Araneus ventricosus genome elucidates the spidroin gene catalogue.</title>
        <authorList>
            <person name="Kono N."/>
            <person name="Nakamura H."/>
            <person name="Ohtoshi R."/>
            <person name="Moran D.A.P."/>
            <person name="Shinohara A."/>
            <person name="Yoshida Y."/>
            <person name="Fujiwara M."/>
            <person name="Mori M."/>
            <person name="Tomita M."/>
            <person name="Arakawa K."/>
        </authorList>
    </citation>
    <scope>NUCLEOTIDE SEQUENCE [LARGE SCALE GENOMIC DNA]</scope>
</reference>
<comment type="caution">
    <text evidence="1">The sequence shown here is derived from an EMBL/GenBank/DDBJ whole genome shotgun (WGS) entry which is preliminary data.</text>
</comment>